<proteinExistence type="inferred from homology"/>
<dbReference type="SUPFAM" id="SSF52283">
    <property type="entry name" value="Formate/glycerate dehydrogenase catalytic domain-like"/>
    <property type="match status" value="1"/>
</dbReference>
<dbReference type="GO" id="GO:0051287">
    <property type="term" value="F:NAD binding"/>
    <property type="evidence" value="ECO:0007669"/>
    <property type="project" value="InterPro"/>
</dbReference>
<dbReference type="InterPro" id="IPR036291">
    <property type="entry name" value="NAD(P)-bd_dom_sf"/>
</dbReference>
<evidence type="ECO:0000256" key="4">
    <source>
        <dbReference type="ARBA" id="ARBA00023027"/>
    </source>
</evidence>
<evidence type="ECO:0000313" key="9">
    <source>
        <dbReference type="Proteomes" id="UP000186795"/>
    </source>
</evidence>
<dbReference type="InterPro" id="IPR029752">
    <property type="entry name" value="D-isomer_DH_CS1"/>
</dbReference>
<dbReference type="GO" id="GO:0008652">
    <property type="term" value="P:amino acid biosynthetic process"/>
    <property type="evidence" value="ECO:0007669"/>
    <property type="project" value="UniProtKB-KW"/>
</dbReference>
<dbReference type="Proteomes" id="UP000186795">
    <property type="component" value="Unassembled WGS sequence"/>
</dbReference>
<dbReference type="PANTHER" id="PTHR42789">
    <property type="entry name" value="D-ISOMER SPECIFIC 2-HYDROXYACID DEHYDROGENASE FAMILY PROTEIN (AFU_ORTHOLOGUE AFUA_6G10090)"/>
    <property type="match status" value="1"/>
</dbReference>
<evidence type="ECO:0000256" key="3">
    <source>
        <dbReference type="ARBA" id="ARBA00023002"/>
    </source>
</evidence>
<reference evidence="9" key="1">
    <citation type="submission" date="2017-01" db="EMBL/GenBank/DDBJ databases">
        <authorList>
            <person name="Varghese N."/>
            <person name="Submissions S."/>
        </authorList>
    </citation>
    <scope>NUCLEOTIDE SEQUENCE [LARGE SCALE GENOMIC DNA]</scope>
    <source>
        <strain evidence="9">DSM 45196</strain>
    </source>
</reference>
<keyword evidence="3 5" id="KW-0560">Oxidoreductase</keyword>
<keyword evidence="2" id="KW-0028">Amino-acid biosynthesis</keyword>
<keyword evidence="4" id="KW-0520">NAD</keyword>
<name>A0A1N7MGD9_9BACL</name>
<dbReference type="InterPro" id="IPR006139">
    <property type="entry name" value="D-isomer_2_OHA_DH_cat_dom"/>
</dbReference>
<dbReference type="InterPro" id="IPR029753">
    <property type="entry name" value="D-isomer_DH_CS"/>
</dbReference>
<sequence>MTKKVLITPKSFQKHKQKPMEMLEAVGYEVILNTTGRTLTEDDIIEAAKTGVEGIIVGVDPLSARVLEKCGDLRAVSKYGVGMDNIDLERAVQLGIQVKNAVGTNSISVAELAIGLMFESARHLSEHIERVKKFDWDRIMGTELTGKHLAVIGGGQIGKEVAKRCRGLQMDVTIYDPFFHDPAFLEKYGVKYSEDFEALTRSADVITLHLPATRDTKHMINADVFGKMKPTAILINTARGELVDEQALYEALSGGQIAVAAQDVYSKEPPEEGDPLLSLSNFLLTPHLGAFTKEAVERMAIRSTENLLEMLKGGE</sequence>
<feature type="domain" description="D-isomer specific 2-hydroxyacid dehydrogenase NAD-binding" evidence="7">
    <location>
        <begin position="114"/>
        <end position="289"/>
    </location>
</feature>
<evidence type="ECO:0000256" key="5">
    <source>
        <dbReference type="RuleBase" id="RU003719"/>
    </source>
</evidence>
<dbReference type="PROSITE" id="PS00065">
    <property type="entry name" value="D_2_HYDROXYACID_DH_1"/>
    <property type="match status" value="1"/>
</dbReference>
<evidence type="ECO:0000259" key="7">
    <source>
        <dbReference type="Pfam" id="PF02826"/>
    </source>
</evidence>
<dbReference type="EMBL" id="FTOD01000006">
    <property type="protein sequence ID" value="SIS85122.1"/>
    <property type="molecule type" value="Genomic_DNA"/>
</dbReference>
<evidence type="ECO:0000313" key="8">
    <source>
        <dbReference type="EMBL" id="SIS85122.1"/>
    </source>
</evidence>
<protein>
    <submittedName>
        <fullName evidence="8">D-3-phosphoglycerate dehydrogenase</fullName>
    </submittedName>
</protein>
<dbReference type="InterPro" id="IPR006140">
    <property type="entry name" value="D-isomer_DH_NAD-bd"/>
</dbReference>
<dbReference type="Pfam" id="PF00389">
    <property type="entry name" value="2-Hacid_dh"/>
    <property type="match status" value="1"/>
</dbReference>
<dbReference type="GO" id="GO:0016616">
    <property type="term" value="F:oxidoreductase activity, acting on the CH-OH group of donors, NAD or NADP as acceptor"/>
    <property type="evidence" value="ECO:0007669"/>
    <property type="project" value="InterPro"/>
</dbReference>
<dbReference type="PROSITE" id="PS00671">
    <property type="entry name" value="D_2_HYDROXYACID_DH_3"/>
    <property type="match status" value="1"/>
</dbReference>
<organism evidence="8 9">
    <name type="scientific">Kroppenstedtia eburnea</name>
    <dbReference type="NCBI Taxonomy" id="714067"/>
    <lineage>
        <taxon>Bacteria</taxon>
        <taxon>Bacillati</taxon>
        <taxon>Bacillota</taxon>
        <taxon>Bacilli</taxon>
        <taxon>Bacillales</taxon>
        <taxon>Thermoactinomycetaceae</taxon>
        <taxon>Kroppenstedtia</taxon>
    </lineage>
</organism>
<dbReference type="SUPFAM" id="SSF51735">
    <property type="entry name" value="NAD(P)-binding Rossmann-fold domains"/>
    <property type="match status" value="1"/>
</dbReference>
<evidence type="ECO:0000256" key="1">
    <source>
        <dbReference type="ARBA" id="ARBA00005854"/>
    </source>
</evidence>
<dbReference type="AlphaFoldDB" id="A0A1N7MGD9"/>
<dbReference type="InterPro" id="IPR050857">
    <property type="entry name" value="D-2-hydroxyacid_DH"/>
</dbReference>
<comment type="similarity">
    <text evidence="1 5">Belongs to the D-isomer specific 2-hydroxyacid dehydrogenase family.</text>
</comment>
<accession>A0A1N7MGD9</accession>
<dbReference type="PANTHER" id="PTHR42789:SF1">
    <property type="entry name" value="D-ISOMER SPECIFIC 2-HYDROXYACID DEHYDROGENASE FAMILY PROTEIN (AFU_ORTHOLOGUE AFUA_6G10090)"/>
    <property type="match status" value="1"/>
</dbReference>
<keyword evidence="9" id="KW-1185">Reference proteome</keyword>
<dbReference type="CDD" id="cd12172">
    <property type="entry name" value="PGDH_like_2"/>
    <property type="match status" value="1"/>
</dbReference>
<evidence type="ECO:0000256" key="2">
    <source>
        <dbReference type="ARBA" id="ARBA00022605"/>
    </source>
</evidence>
<dbReference type="Pfam" id="PF02826">
    <property type="entry name" value="2-Hacid_dh_C"/>
    <property type="match status" value="1"/>
</dbReference>
<dbReference type="FunFam" id="3.40.50.720:FF:000203">
    <property type="entry name" value="D-3-phosphoglycerate dehydrogenase (SerA)"/>
    <property type="match status" value="1"/>
</dbReference>
<dbReference type="Gene3D" id="3.40.50.720">
    <property type="entry name" value="NAD(P)-binding Rossmann-like Domain"/>
    <property type="match status" value="2"/>
</dbReference>
<feature type="domain" description="D-isomer specific 2-hydroxyacid dehydrogenase catalytic" evidence="6">
    <location>
        <begin position="16"/>
        <end position="314"/>
    </location>
</feature>
<gene>
    <name evidence="8" type="ORF">SAMN05421790_10676</name>
</gene>
<evidence type="ECO:0000259" key="6">
    <source>
        <dbReference type="Pfam" id="PF00389"/>
    </source>
</evidence>